<evidence type="ECO:0000313" key="1">
    <source>
        <dbReference type="EMBL" id="MFD0885646.1"/>
    </source>
</evidence>
<gene>
    <name evidence="1" type="ORF">ACFQ08_13915</name>
</gene>
<organism evidence="1 2">
    <name type="scientific">Streptosporangium algeriense</name>
    <dbReference type="NCBI Taxonomy" id="1682748"/>
    <lineage>
        <taxon>Bacteria</taxon>
        <taxon>Bacillati</taxon>
        <taxon>Actinomycetota</taxon>
        <taxon>Actinomycetes</taxon>
        <taxon>Streptosporangiales</taxon>
        <taxon>Streptosporangiaceae</taxon>
        <taxon>Streptosporangium</taxon>
    </lineage>
</organism>
<accession>A0ABW3DRA9</accession>
<keyword evidence="2" id="KW-1185">Reference proteome</keyword>
<sequence>MALGPRFPGFDWAFPVSTPTFDLPHAITHYRTPGFTWDARFGMGTYSVTGSDRYEAGRAHREVWNAAVAGPAFAASGNVRTGNELSFSTGSLFFDGVAGRTGTDASLTLAKGGEVVARRAGAHAPALCRAVWRFDLGRRRRSSRAGGTDPPLVTLWEILTKGGVNQ</sequence>
<dbReference type="Proteomes" id="UP001597024">
    <property type="component" value="Unassembled WGS sequence"/>
</dbReference>
<dbReference type="EMBL" id="JBHTHX010000404">
    <property type="protein sequence ID" value="MFD0885646.1"/>
    <property type="molecule type" value="Genomic_DNA"/>
</dbReference>
<proteinExistence type="predicted"/>
<name>A0ABW3DRA9_9ACTN</name>
<comment type="caution">
    <text evidence="1">The sequence shown here is derived from an EMBL/GenBank/DDBJ whole genome shotgun (WGS) entry which is preliminary data.</text>
</comment>
<reference evidence="2" key="1">
    <citation type="journal article" date="2019" name="Int. J. Syst. Evol. Microbiol.">
        <title>The Global Catalogue of Microorganisms (GCM) 10K type strain sequencing project: providing services to taxonomists for standard genome sequencing and annotation.</title>
        <authorList>
            <consortium name="The Broad Institute Genomics Platform"/>
            <consortium name="The Broad Institute Genome Sequencing Center for Infectious Disease"/>
            <person name="Wu L."/>
            <person name="Ma J."/>
        </authorList>
    </citation>
    <scope>NUCLEOTIDE SEQUENCE [LARGE SCALE GENOMIC DNA]</scope>
    <source>
        <strain evidence="2">CCUG 62974</strain>
    </source>
</reference>
<evidence type="ECO:0000313" key="2">
    <source>
        <dbReference type="Proteomes" id="UP001597024"/>
    </source>
</evidence>
<protein>
    <submittedName>
        <fullName evidence="1">Uncharacterized protein</fullName>
    </submittedName>
</protein>